<name>A0ABY7T8E9_9SPHI</name>
<dbReference type="InterPro" id="IPR026444">
    <property type="entry name" value="Secre_tail"/>
</dbReference>
<proteinExistence type="predicted"/>
<gene>
    <name evidence="1" type="ORF">PQO05_01260</name>
</gene>
<dbReference type="NCBIfam" id="TIGR04183">
    <property type="entry name" value="Por_Secre_tail"/>
    <property type="match status" value="1"/>
</dbReference>
<sequence>MNIKKLTTRPGFEFIFAAGIAAIFILPAAVMAQDNKSIDITIANGDTVINGKNIKDMSPEQRQQAMSDLNKITGKGKGQYKEYRFERRGNAAPVVATDGLGTTDLNIVKTPNGYVVQPQEKQLHVRRVIRRDTAIVVRDRRGNGHNDDNLMIPPAPPIENFSRRNTQEFEYTNIDNDGVETGVSFRVSDPKGPRLKGIAGVDKTDLVISDLKIVPDFVSGKTLFMFTLPTKAVAEVEFMDNSGKTLWTEKTSSGTFSKNFALPLNGVYNLKIKQSGKMAVKQIFKEE</sequence>
<dbReference type="Proteomes" id="UP001216139">
    <property type="component" value="Chromosome"/>
</dbReference>
<keyword evidence="2" id="KW-1185">Reference proteome</keyword>
<evidence type="ECO:0000313" key="1">
    <source>
        <dbReference type="EMBL" id="WCT12558.1"/>
    </source>
</evidence>
<dbReference type="EMBL" id="CP117167">
    <property type="protein sequence ID" value="WCT12558.1"/>
    <property type="molecule type" value="Genomic_DNA"/>
</dbReference>
<dbReference type="RefSeq" id="WP_273630824.1">
    <property type="nucleotide sequence ID" value="NZ_CP117167.1"/>
</dbReference>
<organism evidence="1 2">
    <name type="scientific">Mucilaginibacter jinjuensis</name>
    <dbReference type="NCBI Taxonomy" id="1176721"/>
    <lineage>
        <taxon>Bacteria</taxon>
        <taxon>Pseudomonadati</taxon>
        <taxon>Bacteroidota</taxon>
        <taxon>Sphingobacteriia</taxon>
        <taxon>Sphingobacteriales</taxon>
        <taxon>Sphingobacteriaceae</taxon>
        <taxon>Mucilaginibacter</taxon>
    </lineage>
</organism>
<accession>A0ABY7T8E9</accession>
<protein>
    <submittedName>
        <fullName evidence="1">T9SS type A sorting domain-containing protein</fullName>
    </submittedName>
</protein>
<reference evidence="1 2" key="1">
    <citation type="submission" date="2023-02" db="EMBL/GenBank/DDBJ databases">
        <title>Genome sequence of Mucilaginibacter jinjuensis strain KACC 16571.</title>
        <authorList>
            <person name="Kim S."/>
            <person name="Heo J."/>
            <person name="Kwon S.-W."/>
        </authorList>
    </citation>
    <scope>NUCLEOTIDE SEQUENCE [LARGE SCALE GENOMIC DNA]</scope>
    <source>
        <strain evidence="1 2">KACC 16571</strain>
    </source>
</reference>
<evidence type="ECO:0000313" key="2">
    <source>
        <dbReference type="Proteomes" id="UP001216139"/>
    </source>
</evidence>